<dbReference type="EMBL" id="FZOH01000009">
    <property type="protein sequence ID" value="SNS86011.1"/>
    <property type="molecule type" value="Genomic_DNA"/>
</dbReference>
<evidence type="ECO:0000256" key="10">
    <source>
        <dbReference type="ARBA" id="ARBA00053030"/>
    </source>
</evidence>
<evidence type="ECO:0000256" key="9">
    <source>
        <dbReference type="ARBA" id="ARBA00031637"/>
    </source>
</evidence>
<evidence type="ECO:0000256" key="12">
    <source>
        <dbReference type="SAM" id="MobiDB-lite"/>
    </source>
</evidence>
<proteinExistence type="inferred from homology"/>
<evidence type="ECO:0000256" key="1">
    <source>
        <dbReference type="ARBA" id="ARBA00001576"/>
    </source>
</evidence>
<evidence type="ECO:0000313" key="16">
    <source>
        <dbReference type="Proteomes" id="UP000198386"/>
    </source>
</evidence>
<evidence type="ECO:0000256" key="2">
    <source>
        <dbReference type="ARBA" id="ARBA00006188"/>
    </source>
</evidence>
<evidence type="ECO:0000256" key="11">
    <source>
        <dbReference type="ARBA" id="ARBA00060615"/>
    </source>
</evidence>
<evidence type="ECO:0000259" key="14">
    <source>
        <dbReference type="Pfam" id="PF19291"/>
    </source>
</evidence>
<dbReference type="OrthoDB" id="3902805at2"/>
<dbReference type="PANTHER" id="PTHR31616:SF0">
    <property type="entry name" value="GLUCAN 1,4-ALPHA-GLUCOSIDASE"/>
    <property type="match status" value="1"/>
</dbReference>
<keyword evidence="7" id="KW-0326">Glycosidase</keyword>
<dbReference type="Proteomes" id="UP000198386">
    <property type="component" value="Unassembled WGS sequence"/>
</dbReference>
<dbReference type="InterPro" id="IPR008928">
    <property type="entry name" value="6-hairpin_glycosidase_sf"/>
</dbReference>
<dbReference type="GO" id="GO:0005993">
    <property type="term" value="P:trehalose catabolic process"/>
    <property type="evidence" value="ECO:0007669"/>
    <property type="project" value="UniProtKB-ARBA"/>
</dbReference>
<evidence type="ECO:0000256" key="3">
    <source>
        <dbReference type="ARBA" id="ARBA00012757"/>
    </source>
</evidence>
<keyword evidence="16" id="KW-1185">Reference proteome</keyword>
<dbReference type="PANTHER" id="PTHR31616">
    <property type="entry name" value="TREHALASE"/>
    <property type="match status" value="1"/>
</dbReference>
<comment type="similarity">
    <text evidence="2">Belongs to the glycosyl hydrolase 15 family.</text>
</comment>
<feature type="domain" description="GH15-like" evidence="13">
    <location>
        <begin position="217"/>
        <end position="582"/>
    </location>
</feature>
<dbReference type="Pfam" id="PF00723">
    <property type="entry name" value="Glyco_hydro_15"/>
    <property type="match status" value="1"/>
</dbReference>
<evidence type="ECO:0000256" key="5">
    <source>
        <dbReference type="ARBA" id="ARBA00022801"/>
    </source>
</evidence>
<evidence type="ECO:0000259" key="13">
    <source>
        <dbReference type="Pfam" id="PF00723"/>
    </source>
</evidence>
<dbReference type="EC" id="3.2.1.28" evidence="3"/>
<evidence type="ECO:0000313" key="15">
    <source>
        <dbReference type="EMBL" id="SNS86011.1"/>
    </source>
</evidence>
<evidence type="ECO:0000256" key="8">
    <source>
        <dbReference type="ARBA" id="ARBA00030473"/>
    </source>
</evidence>
<comment type="cofactor">
    <cofactor evidence="10">
        <name>phosphate</name>
        <dbReference type="ChEBI" id="CHEBI:43474"/>
    </cofactor>
</comment>
<keyword evidence="5" id="KW-0378">Hydrolase</keyword>
<comment type="catalytic activity">
    <reaction evidence="1">
        <text>alpha,alpha-trehalose + H2O = alpha-D-glucose + beta-D-glucose</text>
        <dbReference type="Rhea" id="RHEA:32675"/>
        <dbReference type="ChEBI" id="CHEBI:15377"/>
        <dbReference type="ChEBI" id="CHEBI:15903"/>
        <dbReference type="ChEBI" id="CHEBI:16551"/>
        <dbReference type="ChEBI" id="CHEBI:17925"/>
        <dbReference type="EC" id="3.2.1.28"/>
    </reaction>
</comment>
<keyword evidence="6" id="KW-0119">Carbohydrate metabolism</keyword>
<dbReference type="AlphaFoldDB" id="A0A239HXL8"/>
<name>A0A239HXL8_9ACTN</name>
<dbReference type="SUPFAM" id="SSF48208">
    <property type="entry name" value="Six-hairpin glycosidases"/>
    <property type="match status" value="1"/>
</dbReference>
<dbReference type="RefSeq" id="WP_089405714.1">
    <property type="nucleotide sequence ID" value="NZ_FZOH01000009.1"/>
</dbReference>
<evidence type="ECO:0000256" key="6">
    <source>
        <dbReference type="ARBA" id="ARBA00023277"/>
    </source>
</evidence>
<feature type="domain" description="Trehalase-like N-terminal" evidence="14">
    <location>
        <begin position="3"/>
        <end position="146"/>
    </location>
</feature>
<dbReference type="InterPro" id="IPR012341">
    <property type="entry name" value="6hp_glycosidase-like_sf"/>
</dbReference>
<sequence length="617" mass="67263">MTARIEDHGLIGDLQTAALVDRTGTIDWLCLPRFDSPACFAALLGDERAGSWVLAPRRGGTCTRRRYRGDSLVLETEWETPEGTVRVVDLMPPRGQAPDVVRIVEGVSGRVPVRTELVLRFDYGAVPPWIRTVDGELAGVAGPDAVWVRSEVPLEHRDGTVWADLEVAAGQSVAFVLTHAPSHLPRPCAADPHRALRDTLDAWSDWIGACDHTGDWEDAVRRSLLTLKALTYAPTGGILAAATTSLPEQLGGSRNWDYRYCWLRDATFTLQALLGTGYLAEARDWRDWLLRAAAGDPAQLRIVYALDGSRRIPEVEVPWLAGYQGAAPVRVGNAAAGQFQLDVWGEVLDGLHLARTSGLAGSEDGWDLQRALLDFLEGAWSQPDNGLWEVRGPRRHFVHSKVMAWAGLDRAVRAVEDFGLDGPVDRWRRLRQEIHDDVCARGYDADRGTFTQFYGSSGVDAALLLLPRVGFLPWDDPRVVGTVTTVQRELDHDGLLLRYRVDADGGVDGLPGDEGAFLACSFWLADALAGIDRRAEAEALFTRLLGLRNDLGLLSEEYDVAAGRQVGNTPQAFSHVGLVNTARHLSGSRAAARTGDPRTGGSRAAPAPPPSTRRTAP</sequence>
<reference evidence="16" key="1">
    <citation type="submission" date="2017-06" db="EMBL/GenBank/DDBJ databases">
        <authorList>
            <person name="Varghese N."/>
            <person name="Submissions S."/>
        </authorList>
    </citation>
    <scope>NUCLEOTIDE SEQUENCE [LARGE SCALE GENOMIC DNA]</scope>
    <source>
        <strain evidence="16">DSM 45423</strain>
    </source>
</reference>
<dbReference type="Gene3D" id="1.50.10.10">
    <property type="match status" value="1"/>
</dbReference>
<protein>
    <recommendedName>
        <fullName evidence="4">Trehalase</fullName>
        <ecNumber evidence="3">3.2.1.28</ecNumber>
    </recommendedName>
    <alternativeName>
        <fullName evidence="8">Alpha,alpha-trehalase</fullName>
    </alternativeName>
    <alternativeName>
        <fullName evidence="9">Alpha,alpha-trehalose glucohydrolase</fullName>
    </alternativeName>
</protein>
<dbReference type="Pfam" id="PF19291">
    <property type="entry name" value="TREH_N"/>
    <property type="match status" value="1"/>
</dbReference>
<organism evidence="15 16">
    <name type="scientific">Geodermatophilus saharensis</name>
    <dbReference type="NCBI Taxonomy" id="1137994"/>
    <lineage>
        <taxon>Bacteria</taxon>
        <taxon>Bacillati</taxon>
        <taxon>Actinomycetota</taxon>
        <taxon>Actinomycetes</taxon>
        <taxon>Geodermatophilales</taxon>
        <taxon>Geodermatophilaceae</taxon>
        <taxon>Geodermatophilus</taxon>
    </lineage>
</organism>
<accession>A0A239HXL8</accession>
<dbReference type="FunFam" id="1.50.10.10:FF:000005">
    <property type="entry name" value="Glycosyl hydrolase, glucoamylase"/>
    <property type="match status" value="1"/>
</dbReference>
<dbReference type="InterPro" id="IPR045582">
    <property type="entry name" value="Trehalase-like_N"/>
</dbReference>
<evidence type="ECO:0000256" key="4">
    <source>
        <dbReference type="ARBA" id="ARBA00019905"/>
    </source>
</evidence>
<evidence type="ECO:0000256" key="7">
    <source>
        <dbReference type="ARBA" id="ARBA00023295"/>
    </source>
</evidence>
<feature type="region of interest" description="Disordered" evidence="12">
    <location>
        <begin position="586"/>
        <end position="617"/>
    </location>
</feature>
<comment type="pathway">
    <text evidence="11">Glycan degradation; trehalose degradation; D-glucose from alpha,alpha-trehalose: step 1/1.</text>
</comment>
<gene>
    <name evidence="15" type="ORF">SAMN04488107_4075</name>
</gene>
<dbReference type="GO" id="GO:0004555">
    <property type="term" value="F:alpha,alpha-trehalase activity"/>
    <property type="evidence" value="ECO:0007669"/>
    <property type="project" value="UniProtKB-EC"/>
</dbReference>
<dbReference type="InterPro" id="IPR011613">
    <property type="entry name" value="GH15-like"/>
</dbReference>